<sequence>MIILCVKSSDFLQCCLCGWMIFHKHSFIAWNSRYLLFACIWNYL</sequence>
<protein>
    <submittedName>
        <fullName evidence="1">Uncharacterized protein</fullName>
    </submittedName>
</protein>
<evidence type="ECO:0000313" key="1">
    <source>
        <dbReference type="EMBL" id="MBW84465.1"/>
    </source>
</evidence>
<proteinExistence type="predicted"/>
<dbReference type="EMBL" id="GGEC01003982">
    <property type="protein sequence ID" value="MBW84465.1"/>
    <property type="molecule type" value="Transcribed_RNA"/>
</dbReference>
<dbReference type="AlphaFoldDB" id="A0A2P2IT97"/>
<reference evidence="1" key="1">
    <citation type="submission" date="2018-02" db="EMBL/GenBank/DDBJ databases">
        <title>Rhizophora mucronata_Transcriptome.</title>
        <authorList>
            <person name="Meera S.P."/>
            <person name="Sreeshan A."/>
            <person name="Augustine A."/>
        </authorList>
    </citation>
    <scope>NUCLEOTIDE SEQUENCE</scope>
    <source>
        <tissue evidence="1">Leaf</tissue>
    </source>
</reference>
<accession>A0A2P2IT97</accession>
<organism evidence="1">
    <name type="scientific">Rhizophora mucronata</name>
    <name type="common">Asiatic mangrove</name>
    <dbReference type="NCBI Taxonomy" id="61149"/>
    <lineage>
        <taxon>Eukaryota</taxon>
        <taxon>Viridiplantae</taxon>
        <taxon>Streptophyta</taxon>
        <taxon>Embryophyta</taxon>
        <taxon>Tracheophyta</taxon>
        <taxon>Spermatophyta</taxon>
        <taxon>Magnoliopsida</taxon>
        <taxon>eudicotyledons</taxon>
        <taxon>Gunneridae</taxon>
        <taxon>Pentapetalae</taxon>
        <taxon>rosids</taxon>
        <taxon>fabids</taxon>
        <taxon>Malpighiales</taxon>
        <taxon>Rhizophoraceae</taxon>
        <taxon>Rhizophora</taxon>
    </lineage>
</organism>
<name>A0A2P2IT97_RHIMU</name>